<dbReference type="Proteomes" id="UP001250791">
    <property type="component" value="Unassembled WGS sequence"/>
</dbReference>
<keyword evidence="2" id="KW-1185">Reference proteome</keyword>
<protein>
    <submittedName>
        <fullName evidence="1">Uncharacterized protein</fullName>
    </submittedName>
</protein>
<organism evidence="1 2">
    <name type="scientific">Rhizobium miluonense</name>
    <dbReference type="NCBI Taxonomy" id="411945"/>
    <lineage>
        <taxon>Bacteria</taxon>
        <taxon>Pseudomonadati</taxon>
        <taxon>Pseudomonadota</taxon>
        <taxon>Alphaproteobacteria</taxon>
        <taxon>Hyphomicrobiales</taxon>
        <taxon>Rhizobiaceae</taxon>
        <taxon>Rhizobium/Agrobacterium group</taxon>
        <taxon>Rhizobium</taxon>
    </lineage>
</organism>
<name>A0ABU1SY04_9HYPH</name>
<reference evidence="1 2" key="1">
    <citation type="submission" date="2023-07" db="EMBL/GenBank/DDBJ databases">
        <title>Sorghum-associated microbial communities from plants grown in Nebraska, USA.</title>
        <authorList>
            <person name="Schachtman D."/>
        </authorList>
    </citation>
    <scope>NUCLEOTIDE SEQUENCE [LARGE SCALE GENOMIC DNA]</scope>
    <source>
        <strain evidence="1 2">3199</strain>
    </source>
</reference>
<dbReference type="RefSeq" id="WP_310235378.1">
    <property type="nucleotide sequence ID" value="NZ_JAVDUP010000010.1"/>
</dbReference>
<evidence type="ECO:0000313" key="1">
    <source>
        <dbReference type="EMBL" id="MDR6903825.1"/>
    </source>
</evidence>
<accession>A0ABU1SY04</accession>
<dbReference type="EMBL" id="JAVDUP010000010">
    <property type="protein sequence ID" value="MDR6903825.1"/>
    <property type="molecule type" value="Genomic_DNA"/>
</dbReference>
<proteinExistence type="predicted"/>
<gene>
    <name evidence="1" type="ORF">J2W52_005458</name>
</gene>
<sequence length="188" mass="20442">MTSKNVAPAPQEQTSVRLYGILQESPPGNSHISIQYCGFKTRTDEVRIGSARTFMIKAEHATPDGIVAGFAVDGQQVNAFEVSLDAEVLETTARKMNLGVEIATSSGRTIGGLLSEKTLTRPQMEQLDTLPAAEQMEKIRQVMLQAESARGIQEVGAYCASIQQSYSWTSHWLLGPRPDPWGADCDDG</sequence>
<comment type="caution">
    <text evidence="1">The sequence shown here is derived from an EMBL/GenBank/DDBJ whole genome shotgun (WGS) entry which is preliminary data.</text>
</comment>
<evidence type="ECO:0000313" key="2">
    <source>
        <dbReference type="Proteomes" id="UP001250791"/>
    </source>
</evidence>